<sequence length="1307" mass="146805">MLIALFKVIFLSFTAPKLNIMKGVIALTILAIVLCTDIVLANDCDQIVCTTDYAPVCGEDSNGNQKTYANECLRLTQTSACIELRFVKIQVSGLLKMENVAPINVRNRALNYMNHFVVNIPKDIGRIEHPEGHWKTYDNRCELDNAICKHAGKWVVKDGECRAEKCLKECPDIYDPLCGDDSEGNWKIYHNLCLFEIEVCKNPGIRLVDEGKCSADKCVKPCPRIYEPVCGEDSEGYHKNYDNLCLFEIAACKNPGMRFAGIGECSADKCLKDCPYIYDPVCGEDSEGNQKIYHNLCLFKIAVCKNPGTRFVGKGECNANKCLKPCPLISEPVCVEDSEGNQQMYSNLCFFEIAACENPGIRFIKEGGCNANVCSKPCPRIHIPVCGEDSEGNQKIYSNLCELENAVCENPGIRFVREGGCDADKCSKPCPRIYAPVFGVDPEGNQKIYGNLCEFEIAVCENPDIRFVREGERNVDKCSKPCLRIYYPVCGVDPEGNQKTYANLCVFENAVCENPGIRFVREGECNVDKCSKPCPRTYDPVCGEYSEGNQETYFNLCEFEIAVCEDPVCGEYSEGNQETYFNLCEFEIAVCEDPGIRFIKEGGCNANGCSKPCPRIKKEDVTPMDVRNHAHAYMIQFVVKIQKEIRRFTLICASLKMPFVKIQVSDLFDKEDVTPINVRNHAHAYPICGEDSEGNRKTFCGEDSEGNRKTYANLCEFEIALCCASLKLPCVKIQVSQLLQKKNVAPINIPKEIRRLTSLKFQLNLCEFEIAACKNPDIRFVRVRECNVDKCSKGCPRIYDPVCGVDPEGSDLLEYENIPKEIRRLTIICAKIRRFTLICASLKMPFVKIQVSDLLGKENVTSIDVRNCVHSYIVQFAVKIPKEIRRVTVVYAILKLPFVKIQVSDLLEEEDATPINVRNHAHAYMIQFVVKIPKEISRCTIMCASLKLRLVKIQVSDFLQKENVAPINVRNHAHAYMIQFVVNIPKEIRRRTLICASLKLPFVKIQDPVCGEYSEGNQETYFNLCEFEIAVCEDPGMRFVGEGECNSNKCSKPCPYIYDPVCGEDSEGNQGMYPNLCVLEIAVCENPDIRFVGKGECSVDKCLKECPAIVDPVCGEDSEGNQLIYANLCLFEIAVCEDPAIRFVKEGGCSVDKCMQPCPRFKDPVCTVNSKGNLETYANWCMFENAVCENPGILVVNKGKCMTDKCSKPCSRLYDPVCTVDSKRNSRTHDNWCLFEIALCENPDLRVVKKGECGPDECVKACPRYHYPVCTVDSEGNGKTYANWCTFEIALCENRALRVVKIGRCEV</sequence>
<keyword evidence="6" id="KW-1185">Reference proteome</keyword>
<name>A0AAW1J0G8_POPJA</name>
<dbReference type="Pfam" id="PF00050">
    <property type="entry name" value="Kazal_1"/>
    <property type="match status" value="1"/>
</dbReference>
<organism evidence="5 6">
    <name type="scientific">Popillia japonica</name>
    <name type="common">Japanese beetle</name>
    <dbReference type="NCBI Taxonomy" id="7064"/>
    <lineage>
        <taxon>Eukaryota</taxon>
        <taxon>Metazoa</taxon>
        <taxon>Ecdysozoa</taxon>
        <taxon>Arthropoda</taxon>
        <taxon>Hexapoda</taxon>
        <taxon>Insecta</taxon>
        <taxon>Pterygota</taxon>
        <taxon>Neoptera</taxon>
        <taxon>Endopterygota</taxon>
        <taxon>Coleoptera</taxon>
        <taxon>Polyphaga</taxon>
        <taxon>Scarabaeiformia</taxon>
        <taxon>Scarabaeidae</taxon>
        <taxon>Rutelinae</taxon>
        <taxon>Popillia</taxon>
    </lineage>
</organism>
<dbReference type="Pfam" id="PF07648">
    <property type="entry name" value="Kazal_2"/>
    <property type="match status" value="13"/>
</dbReference>
<proteinExistence type="predicted"/>
<keyword evidence="1 5" id="KW-0646">Protease inhibitor</keyword>
<dbReference type="PROSITE" id="PS51465">
    <property type="entry name" value="KAZAL_2"/>
    <property type="match status" value="11"/>
</dbReference>
<dbReference type="InterPro" id="IPR002350">
    <property type="entry name" value="Kazal_dom"/>
</dbReference>
<dbReference type="Proteomes" id="UP001458880">
    <property type="component" value="Unassembled WGS sequence"/>
</dbReference>
<comment type="caution">
    <text evidence="5">The sequence shown here is derived from an EMBL/GenBank/DDBJ whole genome shotgun (WGS) entry which is preliminary data.</text>
</comment>
<dbReference type="PANTHER" id="PTHR10913">
    <property type="entry name" value="FOLLISTATIN-RELATED"/>
    <property type="match status" value="1"/>
</dbReference>
<dbReference type="InterPro" id="IPR050653">
    <property type="entry name" value="Prot_Inhib_GrowthFact_Antg"/>
</dbReference>
<feature type="domain" description="Kazal-like" evidence="4">
    <location>
        <begin position="268"/>
        <end position="319"/>
    </location>
</feature>
<feature type="domain" description="Kazal-like" evidence="4">
    <location>
        <begin position="528"/>
        <end position="586"/>
    </location>
</feature>
<keyword evidence="2 5" id="KW-0722">Serine protease inhibitor</keyword>
<feature type="domain" description="Kazal-like" evidence="4">
    <location>
        <begin position="207"/>
        <end position="267"/>
    </location>
</feature>
<feature type="domain" description="Kazal-like" evidence="4">
    <location>
        <begin position="472"/>
        <end position="527"/>
    </location>
</feature>
<feature type="domain" description="Kazal-like" evidence="4">
    <location>
        <begin position="1254"/>
        <end position="1307"/>
    </location>
</feature>
<protein>
    <submittedName>
        <fullName evidence="5">Kazal-type serine protease inhibitor domain</fullName>
    </submittedName>
</protein>
<dbReference type="CDD" id="cd00104">
    <property type="entry name" value="KAZAL_FS"/>
    <property type="match status" value="7"/>
</dbReference>
<dbReference type="InterPro" id="IPR036058">
    <property type="entry name" value="Kazal_dom_sf"/>
</dbReference>
<feature type="domain" description="Kazal-like" evidence="4">
    <location>
        <begin position="1152"/>
        <end position="1201"/>
    </location>
</feature>
<evidence type="ECO:0000313" key="6">
    <source>
        <dbReference type="Proteomes" id="UP001458880"/>
    </source>
</evidence>
<evidence type="ECO:0000256" key="1">
    <source>
        <dbReference type="ARBA" id="ARBA00022690"/>
    </source>
</evidence>
<accession>A0AAW1J0G8</accession>
<dbReference type="EMBL" id="JASPKY010000454">
    <property type="protein sequence ID" value="KAK9696317.1"/>
    <property type="molecule type" value="Genomic_DNA"/>
</dbReference>
<feature type="domain" description="Kazal-like" evidence="4">
    <location>
        <begin position="1202"/>
        <end position="1253"/>
    </location>
</feature>
<reference evidence="5 6" key="1">
    <citation type="journal article" date="2024" name="BMC Genomics">
        <title>De novo assembly and annotation of Popillia japonica's genome with initial clues to its potential as an invasive pest.</title>
        <authorList>
            <person name="Cucini C."/>
            <person name="Boschi S."/>
            <person name="Funari R."/>
            <person name="Cardaioli E."/>
            <person name="Iannotti N."/>
            <person name="Marturano G."/>
            <person name="Paoli F."/>
            <person name="Bruttini M."/>
            <person name="Carapelli A."/>
            <person name="Frati F."/>
            <person name="Nardi F."/>
        </authorList>
    </citation>
    <scope>NUCLEOTIDE SEQUENCE [LARGE SCALE GENOMIC DNA]</scope>
    <source>
        <strain evidence="5">DMR45628</strain>
    </source>
</reference>
<evidence type="ECO:0000313" key="5">
    <source>
        <dbReference type="EMBL" id="KAK9696317.1"/>
    </source>
</evidence>
<dbReference type="PANTHER" id="PTHR10913:SF45">
    <property type="entry name" value="FOLLISTATIN, ISOFORM A-RELATED"/>
    <property type="match status" value="1"/>
</dbReference>
<evidence type="ECO:0000256" key="2">
    <source>
        <dbReference type="ARBA" id="ARBA00022900"/>
    </source>
</evidence>
<evidence type="ECO:0000259" key="4">
    <source>
        <dbReference type="PROSITE" id="PS51465"/>
    </source>
</evidence>
<dbReference type="SUPFAM" id="SSF100895">
    <property type="entry name" value="Kazal-type serine protease inhibitors"/>
    <property type="match status" value="15"/>
</dbReference>
<dbReference type="GO" id="GO:0005576">
    <property type="term" value="C:extracellular region"/>
    <property type="evidence" value="ECO:0007669"/>
    <property type="project" value="TreeGrafter"/>
</dbReference>
<dbReference type="GO" id="GO:0004867">
    <property type="term" value="F:serine-type endopeptidase inhibitor activity"/>
    <property type="evidence" value="ECO:0007669"/>
    <property type="project" value="UniProtKB-KW"/>
</dbReference>
<dbReference type="GO" id="GO:0030154">
    <property type="term" value="P:cell differentiation"/>
    <property type="evidence" value="ECO:0007669"/>
    <property type="project" value="TreeGrafter"/>
</dbReference>
<feature type="domain" description="Kazal-like" evidence="4">
    <location>
        <begin position="1039"/>
        <end position="1099"/>
    </location>
</feature>
<feature type="domain" description="Kazal-like" evidence="4">
    <location>
        <begin position="1100"/>
        <end position="1151"/>
    </location>
</feature>
<dbReference type="SMART" id="SM00280">
    <property type="entry name" value="KAZAL"/>
    <property type="match status" value="15"/>
</dbReference>
<feature type="domain" description="Kazal-like" evidence="4">
    <location>
        <begin position="363"/>
        <end position="423"/>
    </location>
</feature>
<feature type="domain" description="Kazal-like" evidence="4">
    <location>
        <begin position="38"/>
        <end position="102"/>
    </location>
</feature>
<gene>
    <name evidence="5" type="ORF">QE152_g31971</name>
</gene>
<evidence type="ECO:0000256" key="3">
    <source>
        <dbReference type="ARBA" id="ARBA00023157"/>
    </source>
</evidence>
<dbReference type="Gene3D" id="3.30.60.30">
    <property type="match status" value="17"/>
</dbReference>
<keyword evidence="3" id="KW-1015">Disulfide bond</keyword>